<dbReference type="RefSeq" id="WP_073106895.1">
    <property type="nucleotide sequence ID" value="NZ_FQZY01000015.1"/>
</dbReference>
<name>A0A1M6LKZ7_9FIRM</name>
<reference evidence="1 2" key="1">
    <citation type="submission" date="2016-11" db="EMBL/GenBank/DDBJ databases">
        <authorList>
            <person name="Jaros S."/>
            <person name="Januszkiewicz K."/>
            <person name="Wedrychowicz H."/>
        </authorList>
    </citation>
    <scope>NUCLEOTIDE SEQUENCE [LARGE SCALE GENOMIC DNA]</scope>
    <source>
        <strain evidence="1 2">DSM 15480</strain>
    </source>
</reference>
<sequence>MLAFSNNNYELDFGAKQSVELFCAYNKNSEEAYNHALISFFNKYGFFLREGQSELTTIDRTVIDSFLRLIYVINDIYELIALPSPLSSDTCNTLLKYITELTFIEFDDYRFGLKSFPLINYLNVTDYNGHEYDPNEELFYLLKNIQVAYSKQFDEYASVEKYNGGDIIVQLHDYFQQHFSKESMKIVDFFYHHIQKKEINILTNSSDGHSYLSINEFPYEKYEQEIISIADQICNYYLSQACESSPLIVKTSFKAGYYTRNLEYEVKDLANAILLSLLFFDPTKQEFRKCQLEGCNNYFLTNRSNMKKLYCCRSHTRTAATHRFRDTK</sequence>
<dbReference type="EMBL" id="FQZY01000015">
    <property type="protein sequence ID" value="SHJ71874.1"/>
    <property type="molecule type" value="Genomic_DNA"/>
</dbReference>
<keyword evidence="2" id="KW-1185">Reference proteome</keyword>
<dbReference type="OrthoDB" id="1846498at2"/>
<evidence type="ECO:0008006" key="3">
    <source>
        <dbReference type="Google" id="ProtNLM"/>
    </source>
</evidence>
<evidence type="ECO:0000313" key="1">
    <source>
        <dbReference type="EMBL" id="SHJ71874.1"/>
    </source>
</evidence>
<organism evidence="1 2">
    <name type="scientific">Hespellia stercorisuis DSM 15480</name>
    <dbReference type="NCBI Taxonomy" id="1121950"/>
    <lineage>
        <taxon>Bacteria</taxon>
        <taxon>Bacillati</taxon>
        <taxon>Bacillota</taxon>
        <taxon>Clostridia</taxon>
        <taxon>Lachnospirales</taxon>
        <taxon>Lachnospiraceae</taxon>
        <taxon>Hespellia</taxon>
    </lineage>
</organism>
<dbReference type="AlphaFoldDB" id="A0A1M6LKZ7"/>
<dbReference type="Proteomes" id="UP000184301">
    <property type="component" value="Unassembled WGS sequence"/>
</dbReference>
<accession>A0A1M6LKZ7</accession>
<proteinExistence type="predicted"/>
<protein>
    <recommendedName>
        <fullName evidence="3">CGNR zinc finger domain-containing protein</fullName>
    </recommendedName>
</protein>
<evidence type="ECO:0000313" key="2">
    <source>
        <dbReference type="Proteomes" id="UP000184301"/>
    </source>
</evidence>
<gene>
    <name evidence="1" type="ORF">SAMN02745243_01201</name>
</gene>